<reference evidence="2" key="3">
    <citation type="submission" date="2015-06" db="UniProtKB">
        <authorList>
            <consortium name="EnsemblMetazoa"/>
        </authorList>
    </citation>
    <scope>IDENTIFICATION</scope>
</reference>
<keyword evidence="3" id="KW-1185">Reference proteome</keyword>
<dbReference type="RefSeq" id="XP_009024747.1">
    <property type="nucleotide sequence ID" value="XM_009026499.1"/>
</dbReference>
<dbReference type="KEGG" id="hro:HELRODRAFT_178402"/>
<sequence>MSVLMNAVSYRKALKAASRKVKKKCPPIKEPSRDDGFPPASSEQTSVWFWILNGVQTTVMFGKDDGEIKEDQTLGFVIEFNIELDETKSNHKGNLIVSGEGSTLLTVDGVMIPKYKGN</sequence>
<dbReference type="EMBL" id="KB097417">
    <property type="protein sequence ID" value="ESN97274.1"/>
    <property type="molecule type" value="Genomic_DNA"/>
</dbReference>
<dbReference type="EMBL" id="AMQM01006417">
    <property type="status" value="NOT_ANNOTATED_CDS"/>
    <property type="molecule type" value="Genomic_DNA"/>
</dbReference>
<reference evidence="3" key="1">
    <citation type="submission" date="2012-12" db="EMBL/GenBank/DDBJ databases">
        <authorList>
            <person name="Hellsten U."/>
            <person name="Grimwood J."/>
            <person name="Chapman J.A."/>
            <person name="Shapiro H."/>
            <person name="Aerts A."/>
            <person name="Otillar R.P."/>
            <person name="Terry A.Y."/>
            <person name="Boore J.L."/>
            <person name="Simakov O."/>
            <person name="Marletaz F."/>
            <person name="Cho S.-J."/>
            <person name="Edsinger-Gonzales E."/>
            <person name="Havlak P."/>
            <person name="Kuo D.-H."/>
            <person name="Larsson T."/>
            <person name="Lv J."/>
            <person name="Arendt D."/>
            <person name="Savage R."/>
            <person name="Osoegawa K."/>
            <person name="de Jong P."/>
            <person name="Lindberg D.R."/>
            <person name="Seaver E.C."/>
            <person name="Weisblat D.A."/>
            <person name="Putnam N.H."/>
            <person name="Grigoriev I.V."/>
            <person name="Rokhsar D.S."/>
        </authorList>
    </citation>
    <scope>NUCLEOTIDE SEQUENCE</scope>
</reference>
<gene>
    <name evidence="2" type="primary">20206744</name>
    <name evidence="1" type="ORF">HELRODRAFT_178402</name>
</gene>
<dbReference type="GeneID" id="20206744"/>
<evidence type="ECO:0000313" key="1">
    <source>
        <dbReference type="EMBL" id="ESN97274.1"/>
    </source>
</evidence>
<dbReference type="EMBL" id="AMQM01006416">
    <property type="status" value="NOT_ANNOTATED_CDS"/>
    <property type="molecule type" value="Genomic_DNA"/>
</dbReference>
<dbReference type="HOGENOM" id="CLU_2075700_0_0_1"/>
<evidence type="ECO:0000313" key="2">
    <source>
        <dbReference type="EnsemblMetazoa" id="HelroP178402"/>
    </source>
</evidence>
<proteinExistence type="predicted"/>
<accession>T1FD45</accession>
<dbReference type="OrthoDB" id="6262731at2759"/>
<dbReference type="CTD" id="20206744"/>
<name>T1FD45_HELRO</name>
<dbReference type="EnsemblMetazoa" id="HelroT178402">
    <property type="protein sequence ID" value="HelroP178402"/>
    <property type="gene ID" value="HelroG178402"/>
</dbReference>
<organism evidence="2 3">
    <name type="scientific">Helobdella robusta</name>
    <name type="common">Californian leech</name>
    <dbReference type="NCBI Taxonomy" id="6412"/>
    <lineage>
        <taxon>Eukaryota</taxon>
        <taxon>Metazoa</taxon>
        <taxon>Spiralia</taxon>
        <taxon>Lophotrochozoa</taxon>
        <taxon>Annelida</taxon>
        <taxon>Clitellata</taxon>
        <taxon>Hirudinea</taxon>
        <taxon>Rhynchobdellida</taxon>
        <taxon>Glossiphoniidae</taxon>
        <taxon>Helobdella</taxon>
    </lineage>
</organism>
<dbReference type="AlphaFoldDB" id="T1FD45"/>
<dbReference type="Proteomes" id="UP000015101">
    <property type="component" value="Unassembled WGS sequence"/>
</dbReference>
<evidence type="ECO:0000313" key="3">
    <source>
        <dbReference type="Proteomes" id="UP000015101"/>
    </source>
</evidence>
<reference evidence="1 3" key="2">
    <citation type="journal article" date="2013" name="Nature">
        <title>Insights into bilaterian evolution from three spiralian genomes.</title>
        <authorList>
            <person name="Simakov O."/>
            <person name="Marletaz F."/>
            <person name="Cho S.J."/>
            <person name="Edsinger-Gonzales E."/>
            <person name="Havlak P."/>
            <person name="Hellsten U."/>
            <person name="Kuo D.H."/>
            <person name="Larsson T."/>
            <person name="Lv J."/>
            <person name="Arendt D."/>
            <person name="Savage R."/>
            <person name="Osoegawa K."/>
            <person name="de Jong P."/>
            <person name="Grimwood J."/>
            <person name="Chapman J.A."/>
            <person name="Shapiro H."/>
            <person name="Aerts A."/>
            <person name="Otillar R.P."/>
            <person name="Terry A.Y."/>
            <person name="Boore J.L."/>
            <person name="Grigoriev I.V."/>
            <person name="Lindberg D.R."/>
            <person name="Seaver E.C."/>
            <person name="Weisblat D.A."/>
            <person name="Putnam N.H."/>
            <person name="Rokhsar D.S."/>
        </authorList>
    </citation>
    <scope>NUCLEOTIDE SEQUENCE</scope>
</reference>
<protein>
    <submittedName>
        <fullName evidence="1 2">Uncharacterized protein</fullName>
    </submittedName>
</protein>
<dbReference type="InParanoid" id="T1FD45"/>